<evidence type="ECO:0000313" key="6">
    <source>
        <dbReference type="Proteomes" id="UP000180166"/>
    </source>
</evidence>
<dbReference type="RefSeq" id="WP_071344049.1">
    <property type="nucleotide sequence ID" value="NZ_CP017839.1"/>
</dbReference>
<dbReference type="PANTHER" id="PTHR43362">
    <property type="entry name" value="MANNITOL DEHYDROGENASE DSF1-RELATED"/>
    <property type="match status" value="1"/>
</dbReference>
<name>A0ABC8AV02_9NOCA</name>
<sequence length="512" mass="54832">MHGISNSVVSTAISPRLGVGALRGLPPGVTRPPFTPGILETGIVHLGCGAFHRAHQALITQHAMIAAGERRWGIAAVAMSRPDVVGALRAQDNLYTTVLRDEGAVRAEVVGALTAAVHAPSDRIGVVRRVADPRVRIVTLTVTTGGYCLEPATGRLDSGSDSVRHDLRCAAQPCTAIGMLVGGLAAVRRRGGRPPVVISCDNLSANGRQLRSAVLDFAALRDDRLAGWIARNVQFPCSVVDRIVASGDSAAPGEDAAADTALGGIDDRARVSAEPFMTWTIENFEGERPRWDLAGAEYVGDVTARELAKLRLLNGTHLLLAYVGALAGYPTIAEAGADPVLSGLARQFMLHEQGPTLTLSDAELHRTVEDLLRRFRNPAIRHEMTRVGRNGSDKMLPRVTAAMRENLANGRPTPGAALLIAAWIRWFDLCGTPRAAMELIDFRAEELAGLAAIPDPHRRARAFLTRTDLFGSLPQLDRVAREVGDTLAELTRDNVTEVVGRRLRPESIGEVS</sequence>
<evidence type="ECO:0000256" key="1">
    <source>
        <dbReference type="ARBA" id="ARBA00023002"/>
    </source>
</evidence>
<gene>
    <name evidence="5" type="primary">uxuB</name>
    <name evidence="5" type="ORF">NS506_03952</name>
</gene>
<dbReference type="InterPro" id="IPR013328">
    <property type="entry name" value="6PGD_dom2"/>
</dbReference>
<dbReference type="InterPro" id="IPR008927">
    <property type="entry name" value="6-PGluconate_DH-like_C_sf"/>
</dbReference>
<evidence type="ECO:0000313" key="5">
    <source>
        <dbReference type="EMBL" id="APA98001.1"/>
    </source>
</evidence>
<feature type="domain" description="Mannitol dehydrogenase C-terminal" evidence="4">
    <location>
        <begin position="301"/>
        <end position="489"/>
    </location>
</feature>
<dbReference type="SUPFAM" id="SSF48179">
    <property type="entry name" value="6-phosphogluconate dehydrogenase C-terminal domain-like"/>
    <property type="match status" value="1"/>
</dbReference>
<dbReference type="EC" id="1.1.1.57" evidence="5"/>
<dbReference type="InterPro" id="IPR013131">
    <property type="entry name" value="Mannitol_DH_N"/>
</dbReference>
<organism evidence="5 6">
    <name type="scientific">Nocardia seriolae</name>
    <dbReference type="NCBI Taxonomy" id="37332"/>
    <lineage>
        <taxon>Bacteria</taxon>
        <taxon>Bacillati</taxon>
        <taxon>Actinomycetota</taxon>
        <taxon>Actinomycetes</taxon>
        <taxon>Mycobacteriales</taxon>
        <taxon>Nocardiaceae</taxon>
        <taxon>Nocardia</taxon>
    </lineage>
</organism>
<dbReference type="InterPro" id="IPR050988">
    <property type="entry name" value="Mannitol_DH/Oxidoreductase"/>
</dbReference>
<dbReference type="PRINTS" id="PR00084">
    <property type="entry name" value="MTLDHDRGNASE"/>
</dbReference>
<dbReference type="SUPFAM" id="SSF51735">
    <property type="entry name" value="NAD(P)-binding Rossmann-fold domains"/>
    <property type="match status" value="1"/>
</dbReference>
<evidence type="ECO:0000256" key="2">
    <source>
        <dbReference type="ARBA" id="ARBA00048615"/>
    </source>
</evidence>
<proteinExistence type="predicted"/>
<accession>A0ABC8AV02</accession>
<dbReference type="Proteomes" id="UP000180166">
    <property type="component" value="Chromosome"/>
</dbReference>
<dbReference type="GO" id="GO:0008866">
    <property type="term" value="F:fructuronate reductase activity"/>
    <property type="evidence" value="ECO:0007669"/>
    <property type="project" value="UniProtKB-EC"/>
</dbReference>
<dbReference type="Pfam" id="PF01232">
    <property type="entry name" value="Mannitol_dh"/>
    <property type="match status" value="1"/>
</dbReference>
<protein>
    <submittedName>
        <fullName evidence="5">Fructuronate reductase</fullName>
        <ecNumber evidence="5">1.1.1.57</ecNumber>
    </submittedName>
</protein>
<dbReference type="KEGG" id="nsr:NS506_03952"/>
<dbReference type="InterPro" id="IPR000669">
    <property type="entry name" value="Mannitol_DH"/>
</dbReference>
<evidence type="ECO:0000259" key="3">
    <source>
        <dbReference type="Pfam" id="PF01232"/>
    </source>
</evidence>
<dbReference type="AlphaFoldDB" id="A0ABC8AV02"/>
<feature type="domain" description="Mannitol dehydrogenase N-terminal" evidence="3">
    <location>
        <begin position="42"/>
        <end position="292"/>
    </location>
</feature>
<dbReference type="Pfam" id="PF08125">
    <property type="entry name" value="Mannitol_dh_C"/>
    <property type="match status" value="1"/>
</dbReference>
<reference evidence="5 6" key="1">
    <citation type="submission" date="2016-10" db="EMBL/GenBank/DDBJ databases">
        <title>Genome sequence of Nocardia seriolae strain EM150506, isolated from Anguila japonica.</title>
        <authorList>
            <person name="Han H.-J."/>
        </authorList>
    </citation>
    <scope>NUCLEOTIDE SEQUENCE [LARGE SCALE GENOMIC DNA]</scope>
    <source>
        <strain evidence="5 6">EM150506</strain>
    </source>
</reference>
<dbReference type="EMBL" id="CP017839">
    <property type="protein sequence ID" value="APA98001.1"/>
    <property type="molecule type" value="Genomic_DNA"/>
</dbReference>
<dbReference type="InterPro" id="IPR036291">
    <property type="entry name" value="NAD(P)-bd_dom_sf"/>
</dbReference>
<dbReference type="Gene3D" id="3.40.50.720">
    <property type="entry name" value="NAD(P)-binding Rossmann-like Domain"/>
    <property type="match status" value="1"/>
</dbReference>
<dbReference type="GO" id="GO:0008926">
    <property type="term" value="F:mannitol-1-phosphate 5-dehydrogenase activity"/>
    <property type="evidence" value="ECO:0007669"/>
    <property type="project" value="UniProtKB-EC"/>
</dbReference>
<dbReference type="InterPro" id="IPR013118">
    <property type="entry name" value="Mannitol_DH_C"/>
</dbReference>
<evidence type="ECO:0000259" key="4">
    <source>
        <dbReference type="Pfam" id="PF08125"/>
    </source>
</evidence>
<keyword evidence="1 5" id="KW-0560">Oxidoreductase</keyword>
<dbReference type="PANTHER" id="PTHR43362:SF1">
    <property type="entry name" value="MANNITOL DEHYDROGENASE 2-RELATED"/>
    <property type="match status" value="1"/>
</dbReference>
<dbReference type="Gene3D" id="1.10.1040.10">
    <property type="entry name" value="N-(1-d-carboxylethyl)-l-norvaline Dehydrogenase, domain 2"/>
    <property type="match status" value="1"/>
</dbReference>
<comment type="catalytic activity">
    <reaction evidence="2">
        <text>D-mannitol 1-phosphate + NAD(+) = beta-D-fructose 6-phosphate + NADH + H(+)</text>
        <dbReference type="Rhea" id="RHEA:19661"/>
        <dbReference type="ChEBI" id="CHEBI:15378"/>
        <dbReference type="ChEBI" id="CHEBI:57540"/>
        <dbReference type="ChEBI" id="CHEBI:57634"/>
        <dbReference type="ChEBI" id="CHEBI:57945"/>
        <dbReference type="ChEBI" id="CHEBI:61381"/>
        <dbReference type="EC" id="1.1.1.17"/>
    </reaction>
</comment>